<accession>A0A078AAC0</accession>
<evidence type="ECO:0000313" key="4">
    <source>
        <dbReference type="Proteomes" id="UP000039865"/>
    </source>
</evidence>
<protein>
    <submittedName>
        <fullName evidence="3">Uncharacterized protein</fullName>
    </submittedName>
</protein>
<name>A0A078AAC0_STYLE</name>
<dbReference type="EMBL" id="CCKQ01007450">
    <property type="protein sequence ID" value="CDW78821.1"/>
    <property type="molecule type" value="Genomic_DNA"/>
</dbReference>
<evidence type="ECO:0000256" key="2">
    <source>
        <dbReference type="SAM" id="SignalP"/>
    </source>
</evidence>
<dbReference type="Proteomes" id="UP000039865">
    <property type="component" value="Unassembled WGS sequence"/>
</dbReference>
<feature type="chain" id="PRO_5001729373" evidence="2">
    <location>
        <begin position="22"/>
        <end position="251"/>
    </location>
</feature>
<feature type="signal peptide" evidence="2">
    <location>
        <begin position="1"/>
        <end position="21"/>
    </location>
</feature>
<organism evidence="3 4">
    <name type="scientific">Stylonychia lemnae</name>
    <name type="common">Ciliate</name>
    <dbReference type="NCBI Taxonomy" id="5949"/>
    <lineage>
        <taxon>Eukaryota</taxon>
        <taxon>Sar</taxon>
        <taxon>Alveolata</taxon>
        <taxon>Ciliophora</taxon>
        <taxon>Intramacronucleata</taxon>
        <taxon>Spirotrichea</taxon>
        <taxon>Stichotrichia</taxon>
        <taxon>Sporadotrichida</taxon>
        <taxon>Oxytrichidae</taxon>
        <taxon>Stylonychinae</taxon>
        <taxon>Stylonychia</taxon>
    </lineage>
</organism>
<keyword evidence="4" id="KW-1185">Reference proteome</keyword>
<reference evidence="3 4" key="1">
    <citation type="submission" date="2014-06" db="EMBL/GenBank/DDBJ databases">
        <authorList>
            <person name="Swart Estienne"/>
        </authorList>
    </citation>
    <scope>NUCLEOTIDE SEQUENCE [LARGE SCALE GENOMIC DNA]</scope>
    <source>
        <strain evidence="3 4">130c</strain>
    </source>
</reference>
<keyword evidence="2" id="KW-0732">Signal</keyword>
<evidence type="ECO:0000256" key="1">
    <source>
        <dbReference type="SAM" id="MobiDB-lite"/>
    </source>
</evidence>
<evidence type="ECO:0000313" key="3">
    <source>
        <dbReference type="EMBL" id="CDW78821.1"/>
    </source>
</evidence>
<dbReference type="InParanoid" id="A0A078AAC0"/>
<gene>
    <name evidence="3" type="primary">Contig4133.g4419</name>
    <name evidence="3" type="ORF">STYLEM_7805</name>
</gene>
<dbReference type="AlphaFoldDB" id="A0A078AAC0"/>
<sequence>MLRRGITLTLAAILLITSSNAIQLKLKSKQVTTNTPSHELFTNFFISVQVSNQDPTEAPGDTSALPEPPRETVTWDQIERYRDECCQYIQKDLDNGIIDEQEAQIQRGQVDNRMWNLINEYEMEQFYQDIEDCVIENEHSRDPLYDPAITTGPPEPTGPQVPQPTEAPIPDPTKAASSKAQHNTEARITLTEEEIEEFREACTHYVDSLLEQGEISEEKAEESRVNFEEILQEILDYGDSDLYYSNLSRCS</sequence>
<feature type="region of interest" description="Disordered" evidence="1">
    <location>
        <begin position="142"/>
        <end position="185"/>
    </location>
</feature>
<feature type="compositionally biased region" description="Pro residues" evidence="1">
    <location>
        <begin position="153"/>
        <end position="171"/>
    </location>
</feature>
<proteinExistence type="predicted"/>